<dbReference type="AlphaFoldDB" id="A0AAD7SQE9"/>
<feature type="transmembrane region" description="Helical" evidence="11">
    <location>
        <begin position="165"/>
        <end position="185"/>
    </location>
</feature>
<name>A0AAD7SQE9_9TELE</name>
<organism evidence="13 14">
    <name type="scientific">Aldrovandia affinis</name>
    <dbReference type="NCBI Taxonomy" id="143900"/>
    <lineage>
        <taxon>Eukaryota</taxon>
        <taxon>Metazoa</taxon>
        <taxon>Chordata</taxon>
        <taxon>Craniata</taxon>
        <taxon>Vertebrata</taxon>
        <taxon>Euteleostomi</taxon>
        <taxon>Actinopterygii</taxon>
        <taxon>Neopterygii</taxon>
        <taxon>Teleostei</taxon>
        <taxon>Notacanthiformes</taxon>
        <taxon>Halosauridae</taxon>
        <taxon>Aldrovandia</taxon>
    </lineage>
</organism>
<keyword evidence="2" id="KW-1003">Cell membrane</keyword>
<keyword evidence="6 11" id="KW-0472">Membrane</keyword>
<keyword evidence="8" id="KW-0675">Receptor</keyword>
<evidence type="ECO:0000256" key="10">
    <source>
        <dbReference type="ARBA" id="ARBA00023224"/>
    </source>
</evidence>
<keyword evidence="10" id="KW-0807">Transducer</keyword>
<dbReference type="InterPro" id="IPR000276">
    <property type="entry name" value="GPCR_Rhodpsn"/>
</dbReference>
<feature type="transmembrane region" description="Helical" evidence="11">
    <location>
        <begin position="25"/>
        <end position="46"/>
    </location>
</feature>
<feature type="domain" description="G-protein coupled receptors family 1 profile" evidence="12">
    <location>
        <begin position="132"/>
        <end position="225"/>
    </location>
</feature>
<evidence type="ECO:0000256" key="6">
    <source>
        <dbReference type="ARBA" id="ARBA00023136"/>
    </source>
</evidence>
<keyword evidence="4 11" id="KW-1133">Transmembrane helix</keyword>
<dbReference type="PRINTS" id="PR00237">
    <property type="entry name" value="GPCRRHODOPSN"/>
</dbReference>
<dbReference type="PANTHER" id="PTHR24234">
    <property type="entry name" value="LYSOPHOSPHATIDIC ACID RECEPTOR 5/SPHINGOSYLPHOSPHORYLCHOLINE RECEPTOR"/>
    <property type="match status" value="1"/>
</dbReference>
<keyword evidence="3 11" id="KW-0812">Transmembrane</keyword>
<comment type="subcellular location">
    <subcellularLocation>
        <location evidence="1">Cell membrane</location>
        <topology evidence="1">Multi-pass membrane protein</topology>
    </subcellularLocation>
</comment>
<dbReference type="GO" id="GO:0048266">
    <property type="term" value="P:behavioral response to pain"/>
    <property type="evidence" value="ECO:0007669"/>
    <property type="project" value="TreeGrafter"/>
</dbReference>
<evidence type="ECO:0000256" key="2">
    <source>
        <dbReference type="ARBA" id="ARBA00022475"/>
    </source>
</evidence>
<dbReference type="Pfam" id="PF00001">
    <property type="entry name" value="7tm_1"/>
    <property type="match status" value="1"/>
</dbReference>
<comment type="caution">
    <text evidence="13">The sequence shown here is derived from an EMBL/GenBank/DDBJ whole genome shotgun (WGS) entry which is preliminary data.</text>
</comment>
<dbReference type="SUPFAM" id="SSF81321">
    <property type="entry name" value="Family A G protein-coupled receptor-like"/>
    <property type="match status" value="1"/>
</dbReference>
<evidence type="ECO:0000256" key="3">
    <source>
        <dbReference type="ARBA" id="ARBA00022692"/>
    </source>
</evidence>
<dbReference type="PROSITE" id="PS50262">
    <property type="entry name" value="G_PROTEIN_RECEP_F1_2"/>
    <property type="match status" value="1"/>
</dbReference>
<reference evidence="13" key="1">
    <citation type="journal article" date="2023" name="Science">
        <title>Genome structures resolve the early diversification of teleost fishes.</title>
        <authorList>
            <person name="Parey E."/>
            <person name="Louis A."/>
            <person name="Montfort J."/>
            <person name="Bouchez O."/>
            <person name="Roques C."/>
            <person name="Iampietro C."/>
            <person name="Lluch J."/>
            <person name="Castinel A."/>
            <person name="Donnadieu C."/>
            <person name="Desvignes T."/>
            <person name="Floi Bucao C."/>
            <person name="Jouanno E."/>
            <person name="Wen M."/>
            <person name="Mejri S."/>
            <person name="Dirks R."/>
            <person name="Jansen H."/>
            <person name="Henkel C."/>
            <person name="Chen W.J."/>
            <person name="Zahm M."/>
            <person name="Cabau C."/>
            <person name="Klopp C."/>
            <person name="Thompson A.W."/>
            <person name="Robinson-Rechavi M."/>
            <person name="Braasch I."/>
            <person name="Lecointre G."/>
            <person name="Bobe J."/>
            <person name="Postlethwait J.H."/>
            <person name="Berthelot C."/>
            <person name="Roest Crollius H."/>
            <person name="Guiguen Y."/>
        </authorList>
    </citation>
    <scope>NUCLEOTIDE SEQUENCE</scope>
    <source>
        <strain evidence="13">NC1722</strain>
    </source>
</reference>
<evidence type="ECO:0000256" key="11">
    <source>
        <dbReference type="SAM" id="Phobius"/>
    </source>
</evidence>
<evidence type="ECO:0000256" key="8">
    <source>
        <dbReference type="ARBA" id="ARBA00023170"/>
    </source>
</evidence>
<dbReference type="GO" id="GO:0005886">
    <property type="term" value="C:plasma membrane"/>
    <property type="evidence" value="ECO:0007669"/>
    <property type="project" value="UniProtKB-SubCell"/>
</dbReference>
<dbReference type="PANTHER" id="PTHR24234:SF6">
    <property type="entry name" value="LYSOPHOSPHATIDIC ACID RECEPTOR 5"/>
    <property type="match status" value="1"/>
</dbReference>
<feature type="transmembrane region" description="Helical" evidence="11">
    <location>
        <begin position="92"/>
        <end position="112"/>
    </location>
</feature>
<protein>
    <recommendedName>
        <fullName evidence="12">G-protein coupled receptors family 1 profile domain-containing protein</fullName>
    </recommendedName>
</protein>
<evidence type="ECO:0000256" key="7">
    <source>
        <dbReference type="ARBA" id="ARBA00023157"/>
    </source>
</evidence>
<evidence type="ECO:0000256" key="9">
    <source>
        <dbReference type="ARBA" id="ARBA00023180"/>
    </source>
</evidence>
<evidence type="ECO:0000256" key="4">
    <source>
        <dbReference type="ARBA" id="ARBA00022989"/>
    </source>
</evidence>
<dbReference type="InterPro" id="IPR017452">
    <property type="entry name" value="GPCR_Rhodpsn_7TM"/>
</dbReference>
<proteinExistence type="predicted"/>
<evidence type="ECO:0000313" key="14">
    <source>
        <dbReference type="Proteomes" id="UP001221898"/>
    </source>
</evidence>
<sequence length="243" mass="26438">MEPGNLTESHRGLGNCTVDTSYRFLYYQVSYSLIFIFGLASNALALHRLWGSPRTLTSTTGYHRMAPSDLGAPWSPGGPFCRLTFTLKYISLYGGGIFFLVCIGVERYLAVVRARVPSAAAAHRPAAERRHLAAFLLPALVLLFSYCGVLRALRGPGGGRTLTVVYWVMAIFLLCFAPYHLNLLGYTLTHLGLVAHCGLAAATKAFHPVALSLASANCCLNPLVYYFHSHLHREGARGGSSSQ</sequence>
<dbReference type="EMBL" id="JAINUG010000046">
    <property type="protein sequence ID" value="KAJ8405876.1"/>
    <property type="molecule type" value="Genomic_DNA"/>
</dbReference>
<gene>
    <name evidence="13" type="ORF">AAFF_G00313130</name>
</gene>
<feature type="transmembrane region" description="Helical" evidence="11">
    <location>
        <begin position="132"/>
        <end position="153"/>
    </location>
</feature>
<evidence type="ECO:0000256" key="5">
    <source>
        <dbReference type="ARBA" id="ARBA00023040"/>
    </source>
</evidence>
<evidence type="ECO:0000259" key="12">
    <source>
        <dbReference type="PROSITE" id="PS50262"/>
    </source>
</evidence>
<dbReference type="GO" id="GO:0004930">
    <property type="term" value="F:G protein-coupled receptor activity"/>
    <property type="evidence" value="ECO:0007669"/>
    <property type="project" value="UniProtKB-KW"/>
</dbReference>
<dbReference type="Gene3D" id="1.20.1070.10">
    <property type="entry name" value="Rhodopsin 7-helix transmembrane proteins"/>
    <property type="match status" value="2"/>
</dbReference>
<keyword evidence="9" id="KW-0325">Glycoprotein</keyword>
<keyword evidence="5" id="KW-0297">G-protein coupled receptor</keyword>
<dbReference type="Proteomes" id="UP001221898">
    <property type="component" value="Unassembled WGS sequence"/>
</dbReference>
<accession>A0AAD7SQE9</accession>
<evidence type="ECO:0000313" key="13">
    <source>
        <dbReference type="EMBL" id="KAJ8405876.1"/>
    </source>
</evidence>
<evidence type="ECO:0000256" key="1">
    <source>
        <dbReference type="ARBA" id="ARBA00004651"/>
    </source>
</evidence>
<keyword evidence="14" id="KW-1185">Reference proteome</keyword>
<keyword evidence="7" id="KW-1015">Disulfide bond</keyword>